<dbReference type="AlphaFoldDB" id="A0A6S7BPT6"/>
<protein>
    <submittedName>
        <fullName evidence="2">Uncharacterized protein</fullName>
    </submittedName>
</protein>
<name>A0A6S7BPT6_9BURK</name>
<gene>
    <name evidence="2" type="ORF">LMG28614_06936</name>
</gene>
<dbReference type="EMBL" id="CADIKK010000065">
    <property type="protein sequence ID" value="CAB3809019.1"/>
    <property type="molecule type" value="Genomic_DNA"/>
</dbReference>
<sequence length="103" mass="11880">MEFNTLESKMDEKQKSFLYNDNDATLDASSKRRMAVEVALDLIRQEAMSGSSRNSVDFNLRHLSDFADFIQEALRGGEQEVLRGKEREALRGRERETSRGQQH</sequence>
<reference evidence="2 3" key="1">
    <citation type="submission" date="2020-04" db="EMBL/GenBank/DDBJ databases">
        <authorList>
            <person name="De Canck E."/>
        </authorList>
    </citation>
    <scope>NUCLEOTIDE SEQUENCE [LARGE SCALE GENOMIC DNA]</scope>
    <source>
        <strain evidence="2 3">LMG 28614</strain>
    </source>
</reference>
<accession>A0A6S7BPT6</accession>
<dbReference type="Proteomes" id="UP000494365">
    <property type="component" value="Unassembled WGS sequence"/>
</dbReference>
<evidence type="ECO:0000313" key="3">
    <source>
        <dbReference type="Proteomes" id="UP000494365"/>
    </source>
</evidence>
<evidence type="ECO:0000313" key="2">
    <source>
        <dbReference type="EMBL" id="CAB3809019.1"/>
    </source>
</evidence>
<proteinExistence type="predicted"/>
<keyword evidence="3" id="KW-1185">Reference proteome</keyword>
<feature type="region of interest" description="Disordered" evidence="1">
    <location>
        <begin position="80"/>
        <end position="103"/>
    </location>
</feature>
<organism evidence="2 3">
    <name type="scientific">Paraburkholderia ultramafica</name>
    <dbReference type="NCBI Taxonomy" id="1544867"/>
    <lineage>
        <taxon>Bacteria</taxon>
        <taxon>Pseudomonadati</taxon>
        <taxon>Pseudomonadota</taxon>
        <taxon>Betaproteobacteria</taxon>
        <taxon>Burkholderiales</taxon>
        <taxon>Burkholderiaceae</taxon>
        <taxon>Paraburkholderia</taxon>
    </lineage>
</organism>
<evidence type="ECO:0000256" key="1">
    <source>
        <dbReference type="SAM" id="MobiDB-lite"/>
    </source>
</evidence>